<accession>A0A024E7N5</accession>
<dbReference type="HOGENOM" id="CLU_3172192_0_0_6"/>
<proteinExistence type="predicted"/>
<evidence type="ECO:0000313" key="1">
    <source>
        <dbReference type="EMBL" id="AHZ68338.1"/>
    </source>
</evidence>
<sequence>MVTASEHFRIALQPPVKKSIGHAGEPGWIFWSIANFRPYKLAQSVGQ</sequence>
<gene>
    <name evidence="1" type="ORF">OU5_1259</name>
</gene>
<name>A0A024E7N5_9PSED</name>
<dbReference type="KEGG" id="pman:OU5_1259"/>
<dbReference type="AlphaFoldDB" id="A0A024E7N5"/>
<organism evidence="1 2">
    <name type="scientific">Pseudomonas mandelii JR-1</name>
    <dbReference type="NCBI Taxonomy" id="1147786"/>
    <lineage>
        <taxon>Bacteria</taxon>
        <taxon>Pseudomonadati</taxon>
        <taxon>Pseudomonadota</taxon>
        <taxon>Gammaproteobacteria</taxon>
        <taxon>Pseudomonadales</taxon>
        <taxon>Pseudomonadaceae</taxon>
        <taxon>Pseudomonas</taxon>
    </lineage>
</organism>
<reference evidence="1 2" key="1">
    <citation type="journal article" date="2012" name="J. Bacteriol.">
        <title>Genome sequence of cold-adapted Pseudomonas mandelii strain JR-1.</title>
        <authorList>
            <person name="Jang S.H."/>
            <person name="Kim J."/>
            <person name="Kim J."/>
            <person name="Hong S."/>
            <person name="Lee C."/>
        </authorList>
    </citation>
    <scope>NUCLEOTIDE SEQUENCE [LARGE SCALE GENOMIC DNA]</scope>
    <source>
        <strain evidence="1 2">JR-1</strain>
    </source>
</reference>
<dbReference type="Proteomes" id="UP000026913">
    <property type="component" value="Chromosome"/>
</dbReference>
<evidence type="ECO:0000313" key="2">
    <source>
        <dbReference type="Proteomes" id="UP000026913"/>
    </source>
</evidence>
<protein>
    <submittedName>
        <fullName evidence="1">Uncharacterized protein</fullName>
    </submittedName>
</protein>
<dbReference type="EMBL" id="CP005960">
    <property type="protein sequence ID" value="AHZ68338.1"/>
    <property type="molecule type" value="Genomic_DNA"/>
</dbReference>